<dbReference type="RefSeq" id="WP_184629217.1">
    <property type="nucleotide sequence ID" value="NZ_JACHCC010000018.1"/>
</dbReference>
<dbReference type="Pfam" id="PF14903">
    <property type="entry name" value="WG_beta_rep"/>
    <property type="match status" value="1"/>
</dbReference>
<comment type="caution">
    <text evidence="1">The sequence shown here is derived from an EMBL/GenBank/DDBJ whole genome shotgun (WGS) entry which is preliminary data.</text>
</comment>
<protein>
    <recommendedName>
        <fullName evidence="3">WG repeat protein</fullName>
    </recommendedName>
</protein>
<dbReference type="AlphaFoldDB" id="A0A7X0J8E0"/>
<evidence type="ECO:0008006" key="3">
    <source>
        <dbReference type="Google" id="ProtNLM"/>
    </source>
</evidence>
<gene>
    <name evidence="1" type="ORF">HDF25_005161</name>
</gene>
<dbReference type="Proteomes" id="UP000521017">
    <property type="component" value="Unassembled WGS sequence"/>
</dbReference>
<dbReference type="PANTHER" id="PTHR37841:SF1">
    <property type="entry name" value="DUF3298 DOMAIN-CONTAINING PROTEIN"/>
    <property type="match status" value="1"/>
</dbReference>
<dbReference type="InterPro" id="IPR032774">
    <property type="entry name" value="WG_beta_rep"/>
</dbReference>
<sequence>MNNYSKLLSIFFLTMSTIIPLNSEAQQLYPWLAKNGQFGYCDSTGTILIQPKFDAAELFKNDYALVQQKDKYGVIDQHGHYIIRPKYPHAELFSKDLFTLLIAKKEHNAWWTVWKWKLWPNFNILSTSNRGPFLVTRVPKAKWAVLSIPDRQLIFHQSGSDNGNNIPSNFRITTAGKSLIVQDKAYQLHTGHKLQKTTDQVFEALSDSTLLIRNGQTYSRVNSNNKPADALKYTEQQELVFDYPNKEKAVLRKYADHAMINYPAISSPIFKDDQGHTYLSPDFSKPLPQIIQEYKGTLEAVTSAEIIKNTVMMASIPGSNYFFFLAVVGKNAESRCFLLDTAGNWNTAVPAYEGLNEMLDDGRLIFTRTKLRGVLNPDLSFFKLPLEYPATCESSPYWYMGKDLVTAKYGVYDVQLQQWQVKPEYDYLQNEIATNIAVYNLIKPDEKGIKREYKGLIDIKNNQIITPAIYDSISADGAVGKTEHGQSISFYINIHTGKEYREI</sequence>
<dbReference type="EMBL" id="JACHCC010000018">
    <property type="protein sequence ID" value="MBB6502975.1"/>
    <property type="molecule type" value="Genomic_DNA"/>
</dbReference>
<accession>A0A7X0J8E0</accession>
<name>A0A7X0J8E0_9SPHI</name>
<evidence type="ECO:0000313" key="2">
    <source>
        <dbReference type="Proteomes" id="UP000521017"/>
    </source>
</evidence>
<reference evidence="1 2" key="1">
    <citation type="submission" date="2020-08" db="EMBL/GenBank/DDBJ databases">
        <title>Genomic Encyclopedia of Type Strains, Phase IV (KMG-V): Genome sequencing to study the core and pangenomes of soil and plant-associated prokaryotes.</title>
        <authorList>
            <person name="Whitman W."/>
        </authorList>
    </citation>
    <scope>NUCLEOTIDE SEQUENCE [LARGE SCALE GENOMIC DNA]</scope>
    <source>
        <strain evidence="1 2">M2T3</strain>
    </source>
</reference>
<dbReference type="PANTHER" id="PTHR37841">
    <property type="entry name" value="GLR2918 PROTEIN"/>
    <property type="match status" value="1"/>
</dbReference>
<organism evidence="1 2">
    <name type="scientific">Pedobacter cryoconitis</name>
    <dbReference type="NCBI Taxonomy" id="188932"/>
    <lineage>
        <taxon>Bacteria</taxon>
        <taxon>Pseudomonadati</taxon>
        <taxon>Bacteroidota</taxon>
        <taxon>Sphingobacteriia</taxon>
        <taxon>Sphingobacteriales</taxon>
        <taxon>Sphingobacteriaceae</taxon>
        <taxon>Pedobacter</taxon>
    </lineage>
</organism>
<proteinExistence type="predicted"/>
<evidence type="ECO:0000313" key="1">
    <source>
        <dbReference type="EMBL" id="MBB6502975.1"/>
    </source>
</evidence>